<dbReference type="NCBIfam" id="TIGR00374">
    <property type="entry name" value="flippase-like domain"/>
    <property type="match status" value="1"/>
</dbReference>
<evidence type="ECO:0000256" key="1">
    <source>
        <dbReference type="ARBA" id="ARBA00004651"/>
    </source>
</evidence>
<keyword evidence="5 6" id="KW-0472">Membrane</keyword>
<reference evidence="7 8" key="1">
    <citation type="submission" date="2018-10" db="EMBL/GenBank/DDBJ databases">
        <title>Draft genome sequence of Aquitalea MWU14-2217 isolated from a wild cranberry bog in Provincetown, Massachusetts.</title>
        <authorList>
            <person name="Ebadzadsahrai G."/>
            <person name="Soby S."/>
        </authorList>
    </citation>
    <scope>NUCLEOTIDE SEQUENCE [LARGE SCALE GENOMIC DNA]</scope>
    <source>
        <strain evidence="7 8">MWU14-2217</strain>
    </source>
</reference>
<dbReference type="OrthoDB" id="9799911at2"/>
<feature type="transmembrane region" description="Helical" evidence="6">
    <location>
        <begin position="36"/>
        <end position="57"/>
    </location>
</feature>
<dbReference type="PANTHER" id="PTHR39087:SF2">
    <property type="entry name" value="UPF0104 MEMBRANE PROTEIN MJ1595"/>
    <property type="match status" value="1"/>
</dbReference>
<evidence type="ECO:0000313" key="7">
    <source>
        <dbReference type="EMBL" id="RMC99276.1"/>
    </source>
</evidence>
<proteinExistence type="predicted"/>
<protein>
    <submittedName>
        <fullName evidence="7">UPF0104 family protein</fullName>
    </submittedName>
</protein>
<accession>A0A454JJW5</accession>
<dbReference type="EMBL" id="RFAR01000026">
    <property type="protein sequence ID" value="RMC99276.1"/>
    <property type="molecule type" value="Genomic_DNA"/>
</dbReference>
<organism evidence="7 8">
    <name type="scientific">Aquitalea palustris</name>
    <dbReference type="NCBI Taxonomy" id="2480983"/>
    <lineage>
        <taxon>Bacteria</taxon>
        <taxon>Pseudomonadati</taxon>
        <taxon>Pseudomonadota</taxon>
        <taxon>Betaproteobacteria</taxon>
        <taxon>Neisseriales</taxon>
        <taxon>Chromobacteriaceae</taxon>
        <taxon>Aquitalea</taxon>
    </lineage>
</organism>
<dbReference type="GO" id="GO:0005886">
    <property type="term" value="C:plasma membrane"/>
    <property type="evidence" value="ECO:0007669"/>
    <property type="project" value="UniProtKB-SubCell"/>
</dbReference>
<keyword evidence="4 6" id="KW-1133">Transmembrane helix</keyword>
<gene>
    <name evidence="7" type="ORF">EAY64_07860</name>
</gene>
<dbReference type="PROSITE" id="PS51257">
    <property type="entry name" value="PROKAR_LIPOPROTEIN"/>
    <property type="match status" value="1"/>
</dbReference>
<evidence type="ECO:0000256" key="3">
    <source>
        <dbReference type="ARBA" id="ARBA00022692"/>
    </source>
</evidence>
<name>A0A454JJW5_9NEIS</name>
<keyword evidence="8" id="KW-1185">Reference proteome</keyword>
<comment type="caution">
    <text evidence="7">The sequence shown here is derived from an EMBL/GenBank/DDBJ whole genome shotgun (WGS) entry which is preliminary data.</text>
</comment>
<dbReference type="Pfam" id="PF03706">
    <property type="entry name" value="LPG_synthase_TM"/>
    <property type="match status" value="1"/>
</dbReference>
<evidence type="ECO:0000256" key="4">
    <source>
        <dbReference type="ARBA" id="ARBA00022989"/>
    </source>
</evidence>
<feature type="transmembrane region" description="Helical" evidence="6">
    <location>
        <begin position="69"/>
        <end position="87"/>
    </location>
</feature>
<feature type="transmembrane region" description="Helical" evidence="6">
    <location>
        <begin position="272"/>
        <end position="303"/>
    </location>
</feature>
<evidence type="ECO:0000256" key="2">
    <source>
        <dbReference type="ARBA" id="ARBA00022475"/>
    </source>
</evidence>
<comment type="subcellular location">
    <subcellularLocation>
        <location evidence="1">Cell membrane</location>
        <topology evidence="1">Multi-pass membrane protein</topology>
    </subcellularLocation>
</comment>
<dbReference type="PANTHER" id="PTHR39087">
    <property type="entry name" value="UPF0104 MEMBRANE PROTEIN MJ1595"/>
    <property type="match status" value="1"/>
</dbReference>
<dbReference type="InterPro" id="IPR022791">
    <property type="entry name" value="L-PG_synthase/AglD"/>
</dbReference>
<sequence>MKLSRPLLAFAALTACYLAALLISDARHDMFARLPVLASIMPTLMGMAFLSFFLRYLRWNYLLRRAGHAQPFCLGFCIYLSGFAYTATPGKVGELIRIRYLQRLGIPHEQVLSAFIYERGWDLLVVLLLAMPGMLGAPLFPVLALFVGAVLLVLAILMRQPRWLGRLHARLRWSRCYRLYRLVRLLRRGIRGGVRWLGWQDMTVAALAGLAAWALTATAFVCLVESLSPGMSWWALFSSYPLAMLAGAASMLPGGIGSTESVIVASLLWHDASMATAVLAAVGIRFATMWFAVLLGMAAIVLAEWKLPDHPAH</sequence>
<dbReference type="AlphaFoldDB" id="A0A454JJW5"/>
<dbReference type="Proteomes" id="UP000274139">
    <property type="component" value="Unassembled WGS sequence"/>
</dbReference>
<evidence type="ECO:0000256" key="5">
    <source>
        <dbReference type="ARBA" id="ARBA00023136"/>
    </source>
</evidence>
<feature type="transmembrane region" description="Helical" evidence="6">
    <location>
        <begin position="204"/>
        <end position="224"/>
    </location>
</feature>
<feature type="transmembrane region" description="Helical" evidence="6">
    <location>
        <begin position="139"/>
        <end position="158"/>
    </location>
</feature>
<dbReference type="RefSeq" id="WP_103524227.1">
    <property type="nucleotide sequence ID" value="NZ_JAIZDC010000003.1"/>
</dbReference>
<evidence type="ECO:0000256" key="6">
    <source>
        <dbReference type="SAM" id="Phobius"/>
    </source>
</evidence>
<keyword evidence="3 6" id="KW-0812">Transmembrane</keyword>
<evidence type="ECO:0000313" key="8">
    <source>
        <dbReference type="Proteomes" id="UP000274139"/>
    </source>
</evidence>
<keyword evidence="2" id="KW-1003">Cell membrane</keyword>